<reference evidence="2" key="1">
    <citation type="submission" date="2019-08" db="EMBL/GenBank/DDBJ databases">
        <authorList>
            <person name="Kucharzyk K."/>
            <person name="Murdoch R.W."/>
            <person name="Higgins S."/>
            <person name="Loffler F."/>
        </authorList>
    </citation>
    <scope>NUCLEOTIDE SEQUENCE</scope>
</reference>
<keyword evidence="1" id="KW-0472">Membrane</keyword>
<keyword evidence="1" id="KW-1133">Transmembrane helix</keyword>
<gene>
    <name evidence="2" type="ORF">SDC9_80493</name>
</gene>
<evidence type="ECO:0000313" key="2">
    <source>
        <dbReference type="EMBL" id="MPM33912.1"/>
    </source>
</evidence>
<keyword evidence="1" id="KW-0812">Transmembrane</keyword>
<proteinExistence type="predicted"/>
<sequence>MILLSLSVERIMLSLTGVQAPHRPVPPPLTTTTILCSFAYFIILEISSVFLGFTTMEFSLASGLIAISTWSYIYEIFWDGLVIT</sequence>
<evidence type="ECO:0000256" key="1">
    <source>
        <dbReference type="SAM" id="Phobius"/>
    </source>
</evidence>
<name>A0A644YZL2_9ZZZZ</name>
<feature type="transmembrane region" description="Helical" evidence="1">
    <location>
        <begin position="32"/>
        <end position="53"/>
    </location>
</feature>
<accession>A0A644YZL2</accession>
<protein>
    <submittedName>
        <fullName evidence="2">Uncharacterized protein</fullName>
    </submittedName>
</protein>
<organism evidence="2">
    <name type="scientific">bioreactor metagenome</name>
    <dbReference type="NCBI Taxonomy" id="1076179"/>
    <lineage>
        <taxon>unclassified sequences</taxon>
        <taxon>metagenomes</taxon>
        <taxon>ecological metagenomes</taxon>
    </lineage>
</organism>
<dbReference type="AlphaFoldDB" id="A0A644YZL2"/>
<feature type="transmembrane region" description="Helical" evidence="1">
    <location>
        <begin position="60"/>
        <end position="78"/>
    </location>
</feature>
<comment type="caution">
    <text evidence="2">The sequence shown here is derived from an EMBL/GenBank/DDBJ whole genome shotgun (WGS) entry which is preliminary data.</text>
</comment>
<dbReference type="EMBL" id="VSSQ01006804">
    <property type="protein sequence ID" value="MPM33912.1"/>
    <property type="molecule type" value="Genomic_DNA"/>
</dbReference>